<dbReference type="GO" id="GO:0016787">
    <property type="term" value="F:hydrolase activity"/>
    <property type="evidence" value="ECO:0007669"/>
    <property type="project" value="UniProtKB-ARBA"/>
</dbReference>
<dbReference type="InterPro" id="IPR002591">
    <property type="entry name" value="Phosphodiest/P_Trfase"/>
</dbReference>
<accession>A0A2P8E2K0</accession>
<organism evidence="1 2">
    <name type="scientific">Haloactinopolyspora alba</name>
    <dbReference type="NCBI Taxonomy" id="648780"/>
    <lineage>
        <taxon>Bacteria</taxon>
        <taxon>Bacillati</taxon>
        <taxon>Actinomycetota</taxon>
        <taxon>Actinomycetes</taxon>
        <taxon>Jiangellales</taxon>
        <taxon>Jiangellaceae</taxon>
        <taxon>Haloactinopolyspora</taxon>
    </lineage>
</organism>
<comment type="caution">
    <text evidence="1">The sequence shown here is derived from an EMBL/GenBank/DDBJ whole genome shotgun (WGS) entry which is preliminary data.</text>
</comment>
<name>A0A2P8E2K0_9ACTN</name>
<evidence type="ECO:0000313" key="1">
    <source>
        <dbReference type="EMBL" id="PSL03710.1"/>
    </source>
</evidence>
<dbReference type="EMBL" id="PYGE01000007">
    <property type="protein sequence ID" value="PSL03710.1"/>
    <property type="molecule type" value="Genomic_DNA"/>
</dbReference>
<dbReference type="PANTHER" id="PTHR10151:SF120">
    <property type="entry name" value="BIS(5'-ADENOSYL)-TRIPHOSPHATASE"/>
    <property type="match status" value="1"/>
</dbReference>
<dbReference type="SUPFAM" id="SSF53649">
    <property type="entry name" value="Alkaline phosphatase-like"/>
    <property type="match status" value="1"/>
</dbReference>
<dbReference type="PANTHER" id="PTHR10151">
    <property type="entry name" value="ECTONUCLEOTIDE PYROPHOSPHATASE/PHOSPHODIESTERASE"/>
    <property type="match status" value="1"/>
</dbReference>
<dbReference type="Gene3D" id="3.40.720.10">
    <property type="entry name" value="Alkaline Phosphatase, subunit A"/>
    <property type="match status" value="1"/>
</dbReference>
<dbReference type="OrthoDB" id="9779267at2"/>
<dbReference type="Proteomes" id="UP000243528">
    <property type="component" value="Unassembled WGS sequence"/>
</dbReference>
<keyword evidence="2" id="KW-1185">Reference proteome</keyword>
<dbReference type="AlphaFoldDB" id="A0A2P8E2K0"/>
<evidence type="ECO:0000313" key="2">
    <source>
        <dbReference type="Proteomes" id="UP000243528"/>
    </source>
</evidence>
<dbReference type="InterPro" id="IPR017850">
    <property type="entry name" value="Alkaline_phosphatase_core_sf"/>
</dbReference>
<gene>
    <name evidence="1" type="ORF">CLV30_107191</name>
</gene>
<dbReference type="Pfam" id="PF01663">
    <property type="entry name" value="Phosphodiest"/>
    <property type="match status" value="1"/>
</dbReference>
<proteinExistence type="predicted"/>
<sequence length="372" mass="39175">MTRVPLLPRYGEAALSDLLPSVLGALGVAGESDVLGLPPARQYCVLLIDALGWRLLQAHPAQAPFLSSLTGRAITAGVPTTTAVSLASLGTGLPPGRHGIVGYTSRTPGDTALFNALRWEPQLDPEAYQPHPSLFQRAARAGVETTVVGEGKFRESGLTRAAMRGPFRVANTFGQRIAAAADAVAGAGSGLVYVYDGDLDYTGHQHGCSSAAWRHQLAMTDRFVEELYDQLPSGTALVVTGDHGMVDVDPERRVDVDDVPALRDGVALVAGEARFRHVYTTDASAAEDVAAAWRGVLGERASVLTRGAAVEAGWFGAVEGRVLERLGDVVVSVDGDCAVERRSVFPVEGKLRGLHGALTEDELLVPLLVGEA</sequence>
<reference evidence="1 2" key="1">
    <citation type="submission" date="2018-03" db="EMBL/GenBank/DDBJ databases">
        <title>Genomic Encyclopedia of Archaeal and Bacterial Type Strains, Phase II (KMG-II): from individual species to whole genera.</title>
        <authorList>
            <person name="Goeker M."/>
        </authorList>
    </citation>
    <scope>NUCLEOTIDE SEQUENCE [LARGE SCALE GENOMIC DNA]</scope>
    <source>
        <strain evidence="1 2">DSM 45211</strain>
    </source>
</reference>
<protein>
    <submittedName>
        <fullName evidence="1">Type I phosphodiesterase/nucleotide pyrophosphatase</fullName>
    </submittedName>
</protein>